<sequence>MASQETTERHLLSASSNCSRSEETCAKSGLDFDPGVRNRAYWLHVLERLATPVLKALAERRLQRDMPLESSGDGRGPYAGLEAFGRLMAGIAPWLALTGGPPEEADLRERMMGWYMEAIDAATAPDSPDRLNFSEGYQPLVDAAFLAQALLRAPEALWLPLGDRVRRQVVNALRETRRIRPHYNNWLLFSAAIEAFLYQAGEADWDAMRIDYALKQHESWYAGDGTYGDGPAYHADYYNSFVIQPMMVDMLTAVGHLYPDWERLKAAVGKRAKRHAGQLERMISPEGTFPPLGRSLAYRCGVFHLLAQLAWLDQLPSSLSPAQVRCGLTAVMQRMLEAEGTFTADGWLTIGFCGHQPGIGEAYISTGSLYLCSTVLLPLGLTPDHSFWQGEEAWTSRKAWSGEPFPIDEAIAD</sequence>
<name>H3SEQ4_9BACL</name>
<dbReference type="RefSeq" id="WP_006676521.1">
    <property type="nucleotide sequence ID" value="NZ_AHKH01000020.1"/>
</dbReference>
<reference evidence="2 3" key="1">
    <citation type="journal article" date="2012" name="J. Bacteriol.">
        <title>Genome Sequence of the Pattern-Forming Social Bacterium Paenibacillus dendritiformis C454 Chiral Morphotype.</title>
        <authorList>
            <person name="Sirota-Madi A."/>
            <person name="Olender T."/>
            <person name="Helman Y."/>
            <person name="Brainis I."/>
            <person name="Finkelshtein A."/>
            <person name="Roth D."/>
            <person name="Hagai E."/>
            <person name="Leshkowitz D."/>
            <person name="Brodsky L."/>
            <person name="Galatenko V."/>
            <person name="Nikolaev V."/>
            <person name="Gutnick D.L."/>
            <person name="Lancet D."/>
            <person name="Ben-Jacob E."/>
        </authorList>
    </citation>
    <scope>NUCLEOTIDE SEQUENCE [LARGE SCALE GENOMIC DNA]</scope>
    <source>
        <strain evidence="2 3">C454</strain>
    </source>
</reference>
<accession>H3SEQ4</accession>
<evidence type="ECO:0000313" key="3">
    <source>
        <dbReference type="Proteomes" id="UP000003900"/>
    </source>
</evidence>
<dbReference type="PIRSF" id="PIRSF014753">
    <property type="entry name" value="UCP014753"/>
    <property type="match status" value="1"/>
</dbReference>
<dbReference type="STRING" id="1131935.PDENDC454_10075"/>
<evidence type="ECO:0000259" key="1">
    <source>
        <dbReference type="Pfam" id="PF10022"/>
    </source>
</evidence>
<evidence type="ECO:0000313" key="2">
    <source>
        <dbReference type="EMBL" id="EHQ62502.1"/>
    </source>
</evidence>
<feature type="domain" description="DUF2264" evidence="1">
    <location>
        <begin position="39"/>
        <end position="393"/>
    </location>
</feature>
<gene>
    <name evidence="2" type="ORF">PDENDC454_10075</name>
</gene>
<dbReference type="Pfam" id="PF10022">
    <property type="entry name" value="DUF2264"/>
    <property type="match status" value="1"/>
</dbReference>
<organism evidence="2 3">
    <name type="scientific">Paenibacillus dendritiformis C454</name>
    <dbReference type="NCBI Taxonomy" id="1131935"/>
    <lineage>
        <taxon>Bacteria</taxon>
        <taxon>Bacillati</taxon>
        <taxon>Bacillota</taxon>
        <taxon>Bacilli</taxon>
        <taxon>Bacillales</taxon>
        <taxon>Paenibacillaceae</taxon>
        <taxon>Paenibacillus</taxon>
    </lineage>
</organism>
<dbReference type="OrthoDB" id="9813465at2"/>
<dbReference type="EMBL" id="AHKH01000020">
    <property type="protein sequence ID" value="EHQ62502.1"/>
    <property type="molecule type" value="Genomic_DNA"/>
</dbReference>
<dbReference type="PANTHER" id="PTHR35339:SF3">
    <property type="entry name" value="DUF2264 DOMAIN-CONTAINING PROTEIN"/>
    <property type="match status" value="1"/>
</dbReference>
<proteinExistence type="predicted"/>
<dbReference type="InterPro" id="IPR016624">
    <property type="entry name" value="UCP014753"/>
</dbReference>
<keyword evidence="3" id="KW-1185">Reference proteome</keyword>
<dbReference type="AlphaFoldDB" id="H3SEQ4"/>
<dbReference type="PANTHER" id="PTHR35339">
    <property type="entry name" value="LINALOOL DEHYDRATASE_ISOMERASE DOMAIN-CONTAINING PROTEIN"/>
    <property type="match status" value="1"/>
</dbReference>
<dbReference type="Proteomes" id="UP000003900">
    <property type="component" value="Unassembled WGS sequence"/>
</dbReference>
<protein>
    <recommendedName>
        <fullName evidence="1">DUF2264 domain-containing protein</fullName>
    </recommendedName>
</protein>
<dbReference type="InterPro" id="IPR049349">
    <property type="entry name" value="DUF2264_N"/>
</dbReference>
<dbReference type="PATRIC" id="fig|1131935.3.peg.2072"/>
<comment type="caution">
    <text evidence="2">The sequence shown here is derived from an EMBL/GenBank/DDBJ whole genome shotgun (WGS) entry which is preliminary data.</text>
</comment>